<dbReference type="Proteomes" id="UP000002220">
    <property type="component" value="Chromosome"/>
</dbReference>
<evidence type="ECO:0000313" key="1">
    <source>
        <dbReference type="EMBL" id="ADG67438.1"/>
    </source>
</evidence>
<dbReference type="InterPro" id="IPR028148">
    <property type="entry name" value="Imm74"/>
</dbReference>
<dbReference type="STRING" id="521674.Plim_1605"/>
<dbReference type="HOGENOM" id="CLU_2570855_0_0_0"/>
<dbReference type="Pfam" id="PF15603">
    <property type="entry name" value="Imm74"/>
    <property type="match status" value="1"/>
</dbReference>
<reference evidence="1 2" key="1">
    <citation type="journal article" date="2010" name="Stand. Genomic Sci.">
        <title>Complete genome sequence of Planctomyces limnophilus type strain (Mu 290).</title>
        <authorList>
            <person name="Labutti K."/>
            <person name="Sikorski J."/>
            <person name="Schneider S."/>
            <person name="Nolan M."/>
            <person name="Lucas S."/>
            <person name="Glavina Del Rio T."/>
            <person name="Tice H."/>
            <person name="Cheng J.F."/>
            <person name="Goodwin L."/>
            <person name="Pitluck S."/>
            <person name="Liolios K."/>
            <person name="Ivanova N."/>
            <person name="Mavromatis K."/>
            <person name="Mikhailova N."/>
            <person name="Pati A."/>
            <person name="Chen A."/>
            <person name="Palaniappan K."/>
            <person name="Land M."/>
            <person name="Hauser L."/>
            <person name="Chang Y.J."/>
            <person name="Jeffries C.D."/>
            <person name="Tindall B.J."/>
            <person name="Rohde M."/>
            <person name="Goker M."/>
            <person name="Woyke T."/>
            <person name="Bristow J."/>
            <person name="Eisen J.A."/>
            <person name="Markowitz V."/>
            <person name="Hugenholtz P."/>
            <person name="Kyrpides N.C."/>
            <person name="Klenk H.P."/>
            <person name="Lapidus A."/>
        </authorList>
    </citation>
    <scope>NUCLEOTIDE SEQUENCE [LARGE SCALE GENOMIC DNA]</scope>
    <source>
        <strain evidence="2">ATCC 43296 / DSM 3776 / IFAM 1008 / 290</strain>
    </source>
</reference>
<sequence length="81" mass="9071">MIVHMTTGAITFEEGGRQAKISVEALMRVNGNQTDFDIFESSLTGWLPPHESDVFTKADHDRIVRSICDELTARGITYTIE</sequence>
<dbReference type="KEGG" id="plm:Plim_1605"/>
<accession>D5SWT8</accession>
<dbReference type="AlphaFoldDB" id="D5SWT8"/>
<dbReference type="EMBL" id="CP001744">
    <property type="protein sequence ID" value="ADG67438.1"/>
    <property type="molecule type" value="Genomic_DNA"/>
</dbReference>
<organism evidence="1 2">
    <name type="scientific">Planctopirus limnophila (strain ATCC 43296 / DSM 3776 / IFAM 1008 / Mu 290)</name>
    <name type="common">Planctomyces limnophilus</name>
    <dbReference type="NCBI Taxonomy" id="521674"/>
    <lineage>
        <taxon>Bacteria</taxon>
        <taxon>Pseudomonadati</taxon>
        <taxon>Planctomycetota</taxon>
        <taxon>Planctomycetia</taxon>
        <taxon>Planctomycetales</taxon>
        <taxon>Planctomycetaceae</taxon>
        <taxon>Planctopirus</taxon>
    </lineage>
</organism>
<proteinExistence type="predicted"/>
<protein>
    <submittedName>
        <fullName evidence="1">Uncharacterized protein</fullName>
    </submittedName>
</protein>
<gene>
    <name evidence="1" type="ordered locus">Plim_1605</name>
</gene>
<keyword evidence="2" id="KW-1185">Reference proteome</keyword>
<evidence type="ECO:0000313" key="2">
    <source>
        <dbReference type="Proteomes" id="UP000002220"/>
    </source>
</evidence>
<name>D5SWT8_PLAL2</name>